<dbReference type="InterPro" id="IPR002401">
    <property type="entry name" value="Cyt_P450_E_grp-I"/>
</dbReference>
<dbReference type="PANTHER" id="PTHR24305">
    <property type="entry name" value="CYTOCHROME P450"/>
    <property type="match status" value="1"/>
</dbReference>
<evidence type="ECO:0000313" key="2">
    <source>
        <dbReference type="EMBL" id="EYE91226.1"/>
    </source>
</evidence>
<dbReference type="PRINTS" id="PR00385">
    <property type="entry name" value="P450"/>
</dbReference>
<dbReference type="InterPro" id="IPR036396">
    <property type="entry name" value="Cyt_P450_sf"/>
</dbReference>
<dbReference type="GO" id="GO:0020037">
    <property type="term" value="F:heme binding"/>
    <property type="evidence" value="ECO:0007669"/>
    <property type="project" value="InterPro"/>
</dbReference>
<dbReference type="SUPFAM" id="SSF48264">
    <property type="entry name" value="Cytochrome P450"/>
    <property type="match status" value="1"/>
</dbReference>
<dbReference type="PRINTS" id="PR00463">
    <property type="entry name" value="EP450I"/>
</dbReference>
<accession>A0A017S312</accession>
<organism evidence="2 3">
    <name type="scientific">Aspergillus ruber (strain CBS 135680)</name>
    <dbReference type="NCBI Taxonomy" id="1388766"/>
    <lineage>
        <taxon>Eukaryota</taxon>
        <taxon>Fungi</taxon>
        <taxon>Dikarya</taxon>
        <taxon>Ascomycota</taxon>
        <taxon>Pezizomycotina</taxon>
        <taxon>Eurotiomycetes</taxon>
        <taxon>Eurotiomycetidae</taxon>
        <taxon>Eurotiales</taxon>
        <taxon>Aspergillaceae</taxon>
        <taxon>Aspergillus</taxon>
        <taxon>Aspergillus subgen. Aspergillus</taxon>
    </lineage>
</organism>
<dbReference type="Gene3D" id="1.10.630.10">
    <property type="entry name" value="Cytochrome P450"/>
    <property type="match status" value="3"/>
</dbReference>
<dbReference type="HOGENOM" id="CLU_020492_2_0_1"/>
<dbReference type="RefSeq" id="XP_040634916.1">
    <property type="nucleotide sequence ID" value="XM_040787262.1"/>
</dbReference>
<dbReference type="STRING" id="1388766.A0A017S312"/>
<comment type="similarity">
    <text evidence="1">Belongs to the cytochrome P450 family.</text>
</comment>
<gene>
    <name evidence="2" type="ORF">EURHEDRAFT_533819</name>
</gene>
<dbReference type="Pfam" id="PF00067">
    <property type="entry name" value="p450"/>
    <property type="match status" value="1"/>
</dbReference>
<dbReference type="GO" id="GO:0004497">
    <property type="term" value="F:monooxygenase activity"/>
    <property type="evidence" value="ECO:0007669"/>
    <property type="project" value="InterPro"/>
</dbReference>
<reference evidence="3" key="1">
    <citation type="journal article" date="2014" name="Nat. Commun.">
        <title>Genomic adaptations of the halophilic Dead Sea filamentous fungus Eurotium rubrum.</title>
        <authorList>
            <person name="Kis-Papo T."/>
            <person name="Weig A.R."/>
            <person name="Riley R."/>
            <person name="Persoh D."/>
            <person name="Salamov A."/>
            <person name="Sun H."/>
            <person name="Lipzen A."/>
            <person name="Wasser S.P."/>
            <person name="Rambold G."/>
            <person name="Grigoriev I.V."/>
            <person name="Nevo E."/>
        </authorList>
    </citation>
    <scope>NUCLEOTIDE SEQUENCE [LARGE SCALE GENOMIC DNA]</scope>
    <source>
        <strain evidence="3">CBS 135680</strain>
    </source>
</reference>
<dbReference type="InterPro" id="IPR050121">
    <property type="entry name" value="Cytochrome_P450_monoxygenase"/>
</dbReference>
<protein>
    <submittedName>
        <fullName evidence="2">Cytochrome P450</fullName>
    </submittedName>
</protein>
<dbReference type="GeneID" id="63702386"/>
<dbReference type="OrthoDB" id="10029320at2759"/>
<sequence>MWLYERLLGPGSVLTAEAEEWKGLRKCFNPGFAPKHPVTPLPAIMDKVGQFLRNLDRQNTNDEAFRLDELCSSLKLSIISAMTMGMEFGAQLDKKHQNEFVQFHRELTANYKSGSSSNRSKRSQCTFCVQKADNLDSNILDQTCDQLKSLLSAGHDTTSIVLQWTFCELSLAPHILKTIWDELDETFWGEELINHMYYMSAVIKEILRLYPPSGSARYMSPGSEFTRGPRNCIGQELLILKARVIVACAVRRYDFAKVGPGVVVLDNQRNLKLNDRGQYEVESPLYNTMQVTAKPVDGMRMRVSTVGHVGGVTP</sequence>
<dbReference type="GO" id="GO:0016705">
    <property type="term" value="F:oxidoreductase activity, acting on paired donors, with incorporation or reduction of molecular oxygen"/>
    <property type="evidence" value="ECO:0007669"/>
    <property type="project" value="InterPro"/>
</dbReference>
<proteinExistence type="inferred from homology"/>
<evidence type="ECO:0000256" key="1">
    <source>
        <dbReference type="ARBA" id="ARBA00010617"/>
    </source>
</evidence>
<keyword evidence="3" id="KW-1185">Reference proteome</keyword>
<dbReference type="InterPro" id="IPR001128">
    <property type="entry name" value="Cyt_P450"/>
</dbReference>
<evidence type="ECO:0000313" key="3">
    <source>
        <dbReference type="Proteomes" id="UP000019804"/>
    </source>
</evidence>
<dbReference type="Proteomes" id="UP000019804">
    <property type="component" value="Unassembled WGS sequence"/>
</dbReference>
<dbReference type="EMBL" id="KK088447">
    <property type="protein sequence ID" value="EYE91226.1"/>
    <property type="molecule type" value="Genomic_DNA"/>
</dbReference>
<dbReference type="GO" id="GO:0005506">
    <property type="term" value="F:iron ion binding"/>
    <property type="evidence" value="ECO:0007669"/>
    <property type="project" value="InterPro"/>
</dbReference>
<dbReference type="PANTHER" id="PTHR24305:SF222">
    <property type="entry name" value="CYTOCHROME P450 MONOOXYGENASE STCS"/>
    <property type="match status" value="1"/>
</dbReference>
<name>A0A017S312_ASPRC</name>
<dbReference type="AlphaFoldDB" id="A0A017S312"/>